<dbReference type="PANTHER" id="PTHR38471:SF2">
    <property type="entry name" value="FOUR HELIX BUNDLE PROTEIN"/>
    <property type="match status" value="1"/>
</dbReference>
<accession>A0A926Z874</accession>
<gene>
    <name evidence="1" type="ORF">H6F44_20510</name>
</gene>
<proteinExistence type="predicted"/>
<dbReference type="EMBL" id="JACJPY010000109">
    <property type="protein sequence ID" value="MBD2152482.1"/>
    <property type="molecule type" value="Genomic_DNA"/>
</dbReference>
<name>A0A926Z874_9CYAN</name>
<organism evidence="1 2">
    <name type="scientific">Pseudanabaena cinerea FACHB-1277</name>
    <dbReference type="NCBI Taxonomy" id="2949581"/>
    <lineage>
        <taxon>Bacteria</taxon>
        <taxon>Bacillati</taxon>
        <taxon>Cyanobacteriota</taxon>
        <taxon>Cyanophyceae</taxon>
        <taxon>Pseudanabaenales</taxon>
        <taxon>Pseudanabaenaceae</taxon>
        <taxon>Pseudanabaena</taxon>
        <taxon>Pseudanabaena cinerea</taxon>
    </lineage>
</organism>
<reference evidence="1" key="2">
    <citation type="submission" date="2020-08" db="EMBL/GenBank/DDBJ databases">
        <authorList>
            <person name="Chen M."/>
            <person name="Teng W."/>
            <person name="Zhao L."/>
            <person name="Hu C."/>
            <person name="Zhou Y."/>
            <person name="Han B."/>
            <person name="Song L."/>
            <person name="Shu W."/>
        </authorList>
    </citation>
    <scope>NUCLEOTIDE SEQUENCE</scope>
    <source>
        <strain evidence="1">FACHB-1277</strain>
    </source>
</reference>
<keyword evidence="2" id="KW-1185">Reference proteome</keyword>
<evidence type="ECO:0000313" key="2">
    <source>
        <dbReference type="Proteomes" id="UP000631421"/>
    </source>
</evidence>
<dbReference type="Pfam" id="PF05635">
    <property type="entry name" value="23S_rRNA_IVP"/>
    <property type="match status" value="1"/>
</dbReference>
<dbReference type="Gene3D" id="1.20.1440.60">
    <property type="entry name" value="23S rRNA-intervening sequence"/>
    <property type="match status" value="1"/>
</dbReference>
<sequence>MELIVNGKKEYVLSKQILRSGTSIGANVDEAIGGQSKADFISKLAIAYKEARQTSYYTPT</sequence>
<protein>
    <submittedName>
        <fullName evidence="1">Four helix bundle protein</fullName>
    </submittedName>
</protein>
<evidence type="ECO:0000313" key="1">
    <source>
        <dbReference type="EMBL" id="MBD2152482.1"/>
    </source>
</evidence>
<dbReference type="Proteomes" id="UP000631421">
    <property type="component" value="Unassembled WGS sequence"/>
</dbReference>
<comment type="caution">
    <text evidence="1">The sequence shown here is derived from an EMBL/GenBank/DDBJ whole genome shotgun (WGS) entry which is preliminary data.</text>
</comment>
<reference evidence="1" key="1">
    <citation type="journal article" date="2015" name="ISME J.">
        <title>Draft Genome Sequence of Streptomyces incarnatus NRRL8089, which Produces the Nucleoside Antibiotic Sinefungin.</title>
        <authorList>
            <person name="Oshima K."/>
            <person name="Hattori M."/>
            <person name="Shimizu H."/>
            <person name="Fukuda K."/>
            <person name="Nemoto M."/>
            <person name="Inagaki K."/>
            <person name="Tamura T."/>
        </authorList>
    </citation>
    <scope>NUCLEOTIDE SEQUENCE</scope>
    <source>
        <strain evidence="1">FACHB-1277</strain>
    </source>
</reference>
<dbReference type="InterPro" id="IPR012657">
    <property type="entry name" value="23S_rRNA-intervening_sequence"/>
</dbReference>
<dbReference type="InterPro" id="IPR036583">
    <property type="entry name" value="23S_rRNA_IVS_sf"/>
</dbReference>
<dbReference type="PANTHER" id="PTHR38471">
    <property type="entry name" value="FOUR HELIX BUNDLE PROTEIN"/>
    <property type="match status" value="1"/>
</dbReference>
<dbReference type="SUPFAM" id="SSF158446">
    <property type="entry name" value="IVS-encoded protein-like"/>
    <property type="match status" value="1"/>
</dbReference>
<dbReference type="NCBIfam" id="TIGR02436">
    <property type="entry name" value="four helix bundle protein"/>
    <property type="match status" value="1"/>
</dbReference>
<dbReference type="AlphaFoldDB" id="A0A926Z874"/>